<dbReference type="Gene3D" id="1.10.4080.10">
    <property type="entry name" value="ADP-ribosylation/Crystallin J1"/>
    <property type="match status" value="1"/>
</dbReference>
<dbReference type="Pfam" id="PF03747">
    <property type="entry name" value="ADP_ribosyl_GH"/>
    <property type="match status" value="1"/>
</dbReference>
<dbReference type="RefSeq" id="WP_057181665.1">
    <property type="nucleotide sequence ID" value="NZ_BDQM01000005.1"/>
</dbReference>
<organism evidence="2 3">
    <name type="scientific">Colwellia marinimaniae</name>
    <dbReference type="NCBI Taxonomy" id="1513592"/>
    <lineage>
        <taxon>Bacteria</taxon>
        <taxon>Pseudomonadati</taxon>
        <taxon>Pseudomonadota</taxon>
        <taxon>Gammaproteobacteria</taxon>
        <taxon>Alteromonadales</taxon>
        <taxon>Colwelliaceae</taxon>
        <taxon>Colwellia</taxon>
    </lineage>
</organism>
<evidence type="ECO:0008006" key="4">
    <source>
        <dbReference type="Google" id="ProtNLM"/>
    </source>
</evidence>
<dbReference type="InterPro" id="IPR005502">
    <property type="entry name" value="Ribosyl_crysJ1"/>
</dbReference>
<comment type="caution">
    <text evidence="2">The sequence shown here is derived from an EMBL/GenBank/DDBJ whole genome shotgun (WGS) entry which is preliminary data.</text>
</comment>
<feature type="signal peptide" evidence="1">
    <location>
        <begin position="1"/>
        <end position="20"/>
    </location>
</feature>
<dbReference type="EMBL" id="BDQM01000005">
    <property type="protein sequence ID" value="GAW95419.1"/>
    <property type="molecule type" value="Genomic_DNA"/>
</dbReference>
<dbReference type="InterPro" id="IPR036705">
    <property type="entry name" value="Ribosyl_crysJ1_sf"/>
</dbReference>
<accession>A0ABQ0MST9</accession>
<proteinExistence type="predicted"/>
<name>A0ABQ0MST9_9GAMM</name>
<evidence type="ECO:0000256" key="1">
    <source>
        <dbReference type="SAM" id="SignalP"/>
    </source>
</evidence>
<dbReference type="Proteomes" id="UP000197068">
    <property type="component" value="Unassembled WGS sequence"/>
</dbReference>
<keyword evidence="3" id="KW-1185">Reference proteome</keyword>
<sequence>MKLAKLFLYFVVMICLSACTENVPTDSVNDSALLKDIDYIAISRAAYQDKLHGFWLGQSIANWTGLVTEMDKVGTPATMPFYTDEDWGSKDLPAVWGEGVPHSDTIDFFFVEKGQPWGADDDTDIEYMYQYLHEFHQTSLLTAEQVRTGWLVHTYSEEDAPLFKKFTHSIAIKENFLWQANEQARILMAQGMLPPATSEPENNAKYMMIDAQLTTEIFGLLAPVRADIALKLSHLPIRVSAKYDAQWIAKFYITMHSLASSVDKSLTMQEQTWWLAEQASNVLPKDSYPAKMYDFIKNSYQQNADKSDWEKSRDAVYQRYQINNADGYLYNDPFGAGINFAASLVSLFYGQGDIVRTIQIGTLAGWDSDNPTATWGGLLGFMLGKKGVEQAFGQDNLSESYWIHRTRRNFPDHTPNQVGEDTFSLMAQRAIRVIDRVVVEQMQGKVDVVNNVWLIPITKG</sequence>
<evidence type="ECO:0000313" key="3">
    <source>
        <dbReference type="Proteomes" id="UP000197068"/>
    </source>
</evidence>
<evidence type="ECO:0000313" key="2">
    <source>
        <dbReference type="EMBL" id="GAW95419.1"/>
    </source>
</evidence>
<keyword evidence="1" id="KW-0732">Signal</keyword>
<protein>
    <recommendedName>
        <fullName evidence="4">Heme biosynthesis protein HemY</fullName>
    </recommendedName>
</protein>
<feature type="chain" id="PRO_5046737057" description="Heme biosynthesis protein HemY" evidence="1">
    <location>
        <begin position="21"/>
        <end position="460"/>
    </location>
</feature>
<gene>
    <name evidence="2" type="ORF">MTCD1_01021</name>
</gene>
<reference evidence="2 3" key="1">
    <citation type="submission" date="2017-06" db="EMBL/GenBank/DDBJ databases">
        <title>Whole Genome Sequences of Colwellia marinimaniae MTCD1.</title>
        <authorList>
            <person name="Kusumoto H."/>
            <person name="Inoue M."/>
            <person name="Tanikawa K."/>
            <person name="Maeji H."/>
            <person name="Cameron J.H."/>
            <person name="Bartlett D.H."/>
        </authorList>
    </citation>
    <scope>NUCLEOTIDE SEQUENCE [LARGE SCALE GENOMIC DNA]</scope>
    <source>
        <strain evidence="2 3">MTCD1</strain>
    </source>
</reference>